<evidence type="ECO:0000256" key="1">
    <source>
        <dbReference type="SAM" id="MobiDB-lite"/>
    </source>
</evidence>
<dbReference type="PANTHER" id="PTHR35811:SF1">
    <property type="entry name" value="HTH OST-TYPE DOMAIN-CONTAINING PROTEIN"/>
    <property type="match status" value="1"/>
</dbReference>
<evidence type="ECO:0000313" key="3">
    <source>
        <dbReference type="EMBL" id="KAF4345152.1"/>
    </source>
</evidence>
<dbReference type="Pfam" id="PF01936">
    <property type="entry name" value="NYN"/>
    <property type="match status" value="1"/>
</dbReference>
<organism evidence="3 4">
    <name type="scientific">Fusarium beomiforme</name>
    <dbReference type="NCBI Taxonomy" id="44412"/>
    <lineage>
        <taxon>Eukaryota</taxon>
        <taxon>Fungi</taxon>
        <taxon>Dikarya</taxon>
        <taxon>Ascomycota</taxon>
        <taxon>Pezizomycotina</taxon>
        <taxon>Sordariomycetes</taxon>
        <taxon>Hypocreomycetidae</taxon>
        <taxon>Hypocreales</taxon>
        <taxon>Nectriaceae</taxon>
        <taxon>Fusarium</taxon>
        <taxon>Fusarium burgessii species complex</taxon>
    </lineage>
</organism>
<reference evidence="3" key="1">
    <citation type="journal article" date="2017" name="Mycologia">
        <title>Fusarium algeriense, sp. nov., a novel toxigenic crown rot pathogen of durum wheat from Algeria is nested in the Fusarium burgessii species complex.</title>
        <authorList>
            <person name="Laraba I."/>
            <person name="Keddad A."/>
            <person name="Boureghda H."/>
            <person name="Abdallah N."/>
            <person name="Vaughan M.M."/>
            <person name="Proctor R.H."/>
            <person name="Busman M."/>
            <person name="O'Donnell K."/>
        </authorList>
    </citation>
    <scope>NUCLEOTIDE SEQUENCE</scope>
    <source>
        <strain evidence="3">NRRL 25174</strain>
    </source>
</reference>
<dbReference type="PANTHER" id="PTHR35811">
    <property type="entry name" value="SLR1870 PROTEIN"/>
    <property type="match status" value="1"/>
</dbReference>
<keyword evidence="4" id="KW-1185">Reference proteome</keyword>
<dbReference type="Pfam" id="PF12872">
    <property type="entry name" value="OST-HTH"/>
    <property type="match status" value="1"/>
</dbReference>
<reference evidence="3" key="2">
    <citation type="submission" date="2020-02" db="EMBL/GenBank/DDBJ databases">
        <title>Identification and distribution of gene clusters putatively required for synthesis of sphingolipid metabolism inhibitors in phylogenetically diverse species of the filamentous fungus Fusarium.</title>
        <authorList>
            <person name="Kim H.-S."/>
            <person name="Busman M."/>
            <person name="Brown D.W."/>
            <person name="Divon H."/>
            <person name="Uhlig S."/>
            <person name="Proctor R.H."/>
        </authorList>
    </citation>
    <scope>NUCLEOTIDE SEQUENCE</scope>
    <source>
        <strain evidence="3">NRRL 25174</strain>
    </source>
</reference>
<accession>A0A9P5AV76</accession>
<dbReference type="EMBL" id="PVQB02000033">
    <property type="protein sequence ID" value="KAF4345152.1"/>
    <property type="molecule type" value="Genomic_DNA"/>
</dbReference>
<feature type="region of interest" description="Disordered" evidence="1">
    <location>
        <begin position="226"/>
        <end position="292"/>
    </location>
</feature>
<dbReference type="GO" id="GO:0004540">
    <property type="term" value="F:RNA nuclease activity"/>
    <property type="evidence" value="ECO:0007669"/>
    <property type="project" value="InterPro"/>
</dbReference>
<comment type="caution">
    <text evidence="3">The sequence shown here is derived from an EMBL/GenBank/DDBJ whole genome shotgun (WGS) entry which is preliminary data.</text>
</comment>
<feature type="region of interest" description="Disordered" evidence="1">
    <location>
        <begin position="169"/>
        <end position="212"/>
    </location>
</feature>
<evidence type="ECO:0000313" key="4">
    <source>
        <dbReference type="Proteomes" id="UP000730481"/>
    </source>
</evidence>
<gene>
    <name evidence="3" type="ORF">FBEOM_858</name>
</gene>
<evidence type="ECO:0000259" key="2">
    <source>
        <dbReference type="PROSITE" id="PS51644"/>
    </source>
</evidence>
<dbReference type="Gene3D" id="3.40.50.1010">
    <property type="entry name" value="5'-nuclease"/>
    <property type="match status" value="1"/>
</dbReference>
<dbReference type="InterPro" id="IPR021139">
    <property type="entry name" value="NYN"/>
</dbReference>
<dbReference type="CDD" id="cd10146">
    <property type="entry name" value="LabA_like_C"/>
    <property type="match status" value="1"/>
</dbReference>
<proteinExistence type="predicted"/>
<dbReference type="Gene3D" id="3.30.420.610">
    <property type="entry name" value="LOTUS domain-like"/>
    <property type="match status" value="1"/>
</dbReference>
<feature type="domain" description="HTH OST-type" evidence="2">
    <location>
        <begin position="297"/>
        <end position="376"/>
    </location>
</feature>
<dbReference type="InterPro" id="IPR025605">
    <property type="entry name" value="OST-HTH/LOTUS_dom"/>
</dbReference>
<name>A0A9P5AV76_9HYPO</name>
<dbReference type="InterPro" id="IPR041966">
    <property type="entry name" value="LOTUS-like"/>
</dbReference>
<dbReference type="Proteomes" id="UP000730481">
    <property type="component" value="Unassembled WGS sequence"/>
</dbReference>
<feature type="compositionally biased region" description="Basic and acidic residues" evidence="1">
    <location>
        <begin position="188"/>
        <end position="208"/>
    </location>
</feature>
<dbReference type="CDD" id="cd11297">
    <property type="entry name" value="PIN_LabA-like_N_1"/>
    <property type="match status" value="1"/>
</dbReference>
<sequence length="387" mass="42580">MTSPAPTVKLAVLIDADNASHNMIGFVLAEIAKYGTAFVKRAYGDWTAPTLRGWRERLLENSIQPIQQFAYTVGKNATDSAMIIDAMDLLYSNKFDGFCIVSSDSDFTRLASRIRESGLVVYGCGKRNTARPFVTACDKFIYVENLVPRMQTPTLEEIGGPSGVWPLNARHSLGEPSHAKPLAIVSSKGKERARDKSSSPEESNEKGRFGVSFQNKEGDIQWCLTEAEARPEPRKTPTKGESSTPGPSDPRPSNGATSNGGPSNSSSTDQPAPKRKRANSDAEIRAQASNSEVTIGQWSQLLEWLREAVDGSPDEDGWVRLADVGQLMLRRHPDFDPRNYNFGKLSELIRSMDAFDYDRRYPAPGKSAIIYVRQKSGPAGVFTIQTK</sequence>
<dbReference type="AlphaFoldDB" id="A0A9P5AV76"/>
<feature type="compositionally biased region" description="Low complexity" evidence="1">
    <location>
        <begin position="252"/>
        <end position="268"/>
    </location>
</feature>
<dbReference type="PROSITE" id="PS51644">
    <property type="entry name" value="HTH_OST"/>
    <property type="match status" value="1"/>
</dbReference>
<protein>
    <recommendedName>
        <fullName evidence="2">HTH OST-type domain-containing protein</fullName>
    </recommendedName>
</protein>
<dbReference type="OrthoDB" id="5205629at2759"/>